<dbReference type="AlphaFoldDB" id="A0A8H8Z3E7"/>
<reference evidence="1" key="1">
    <citation type="submission" date="2021-02" db="EMBL/GenBank/DDBJ databases">
        <authorList>
            <person name="Han P."/>
        </authorList>
    </citation>
    <scope>NUCLEOTIDE SEQUENCE</scope>
    <source>
        <strain evidence="1">Nitrosomonas nitrosa 18-3D</strain>
    </source>
</reference>
<proteinExistence type="predicted"/>
<gene>
    <name evidence="1" type="ORF">NMYAN_460001</name>
</gene>
<accession>A0A8H8Z3E7</accession>
<protein>
    <submittedName>
        <fullName evidence="1">Uncharacterized protein</fullName>
    </submittedName>
</protein>
<evidence type="ECO:0000313" key="1">
    <source>
        <dbReference type="EMBL" id="CAE6513839.1"/>
    </source>
</evidence>
<evidence type="ECO:0000313" key="2">
    <source>
        <dbReference type="Proteomes" id="UP000601736"/>
    </source>
</evidence>
<dbReference type="EMBL" id="CAJNAP010000041">
    <property type="protein sequence ID" value="CAE6513839.1"/>
    <property type="molecule type" value="Genomic_DNA"/>
</dbReference>
<organism evidence="1 2">
    <name type="scientific">Nitrosomonas nitrosa</name>
    <dbReference type="NCBI Taxonomy" id="52442"/>
    <lineage>
        <taxon>Bacteria</taxon>
        <taxon>Pseudomonadati</taxon>
        <taxon>Pseudomonadota</taxon>
        <taxon>Betaproteobacteria</taxon>
        <taxon>Nitrosomonadales</taxon>
        <taxon>Nitrosomonadaceae</taxon>
        <taxon>Nitrosomonas</taxon>
    </lineage>
</organism>
<dbReference type="Proteomes" id="UP000601736">
    <property type="component" value="Unassembled WGS sequence"/>
</dbReference>
<name>A0A8H8Z3E7_9PROT</name>
<sequence length="33" mass="3756">MDGVFVGEPKFKFHDEFQANAKVAEKDDKKGKD</sequence>
<comment type="caution">
    <text evidence="1">The sequence shown here is derived from an EMBL/GenBank/DDBJ whole genome shotgun (WGS) entry which is preliminary data.</text>
</comment>